<dbReference type="EMBL" id="CP058561">
    <property type="protein sequence ID" value="QUH29532.1"/>
    <property type="molecule type" value="Genomic_DNA"/>
</dbReference>
<dbReference type="AlphaFoldDB" id="A0A8J8MAV6"/>
<evidence type="ECO:0000313" key="1">
    <source>
        <dbReference type="EMBL" id="QUH29532.1"/>
    </source>
</evidence>
<name>A0A8J8MAV6_9FIRM</name>
<dbReference type="KEGG" id="vgu:HYG85_11690"/>
<sequence length="98" mass="11768">MKCKDSDVFALESSIEKILNTGQWKDVKEIESELKSSEEVKYKNWFNRKNNDFNSEHAEELFYKELMDRMCKLFPMKYKHDSKSAVYGRIMGHYNDNQ</sequence>
<protein>
    <submittedName>
        <fullName evidence="1">Uncharacterized protein</fullName>
    </submittedName>
</protein>
<proteinExistence type="predicted"/>
<accession>A0A8J8MAV6</accession>
<keyword evidence="2" id="KW-1185">Reference proteome</keyword>
<gene>
    <name evidence="1" type="ORF">HYG85_11690</name>
</gene>
<reference evidence="1 2" key="1">
    <citation type="submission" date="2020-07" db="EMBL/GenBank/DDBJ databases">
        <title>Vallitalea guaymasensis genome.</title>
        <authorList>
            <person name="Postec A."/>
        </authorList>
    </citation>
    <scope>NUCLEOTIDE SEQUENCE [LARGE SCALE GENOMIC DNA]</scope>
    <source>
        <strain evidence="1 2">Ra1766G1</strain>
    </source>
</reference>
<evidence type="ECO:0000313" key="2">
    <source>
        <dbReference type="Proteomes" id="UP000677305"/>
    </source>
</evidence>
<dbReference type="RefSeq" id="WP_113673138.1">
    <property type="nucleotide sequence ID" value="NZ_CAJXUH010000013.1"/>
</dbReference>
<dbReference type="Proteomes" id="UP000677305">
    <property type="component" value="Chromosome"/>
</dbReference>
<organism evidence="1 2">
    <name type="scientific">Vallitalea guaymasensis</name>
    <dbReference type="NCBI Taxonomy" id="1185412"/>
    <lineage>
        <taxon>Bacteria</taxon>
        <taxon>Bacillati</taxon>
        <taxon>Bacillota</taxon>
        <taxon>Clostridia</taxon>
        <taxon>Lachnospirales</taxon>
        <taxon>Vallitaleaceae</taxon>
        <taxon>Vallitalea</taxon>
    </lineage>
</organism>